<dbReference type="InterPro" id="IPR004821">
    <property type="entry name" value="Cyt_trans-like"/>
</dbReference>
<dbReference type="NCBIfam" id="TIGR01510">
    <property type="entry name" value="coaD_prev_kdtB"/>
    <property type="match status" value="1"/>
</dbReference>
<evidence type="ECO:0000313" key="12">
    <source>
        <dbReference type="Proteomes" id="UP000062160"/>
    </source>
</evidence>
<sequence length="163" mass="18478">MKIGIYPGSFDPITYGHVDIIERSAKLFDRLIVAVLSNPRKTPLFTVEERIEMIQESVKNMPNVEIDTFSGLLIDFARLKKADVIVKGLRAVSDFEYELQMALMNKKLDEHIETIFIMTSSKYSYLSSSVVKEVASFGGCVATVVPPLVEKRLKDKFKIDNKK</sequence>
<evidence type="ECO:0000256" key="7">
    <source>
        <dbReference type="ARBA" id="ARBA00022993"/>
    </source>
</evidence>
<feature type="binding site" evidence="9">
    <location>
        <begin position="88"/>
        <end position="90"/>
    </location>
    <ligand>
        <name>ATP</name>
        <dbReference type="ChEBI" id="CHEBI:30616"/>
    </ligand>
</feature>
<feature type="binding site" evidence="9">
    <location>
        <begin position="9"/>
        <end position="10"/>
    </location>
    <ligand>
        <name>ATP</name>
        <dbReference type="ChEBI" id="CHEBI:30616"/>
    </ligand>
</feature>
<dbReference type="HAMAP" id="MF_00151">
    <property type="entry name" value="PPAT_bact"/>
    <property type="match status" value="1"/>
</dbReference>
<feature type="domain" description="Cytidyltransferase-like" evidence="10">
    <location>
        <begin position="5"/>
        <end position="133"/>
    </location>
</feature>
<dbReference type="PANTHER" id="PTHR21342">
    <property type="entry name" value="PHOSPHOPANTETHEINE ADENYLYLTRANSFERASE"/>
    <property type="match status" value="1"/>
</dbReference>
<comment type="subunit">
    <text evidence="9">Homohexamer.</text>
</comment>
<evidence type="ECO:0000256" key="6">
    <source>
        <dbReference type="ARBA" id="ARBA00022842"/>
    </source>
</evidence>
<dbReference type="EC" id="2.7.7.3" evidence="9"/>
<feature type="binding site" evidence="9">
    <location>
        <begin position="123"/>
        <end position="129"/>
    </location>
    <ligand>
        <name>ATP</name>
        <dbReference type="ChEBI" id="CHEBI:30616"/>
    </ligand>
</feature>
<dbReference type="RefSeq" id="WP_059033847.1">
    <property type="nucleotide sequence ID" value="NZ_BSDN01000007.1"/>
</dbReference>
<comment type="pathway">
    <text evidence="9">Cofactor biosynthesis; coenzyme A biosynthesis; CoA from (R)-pantothenate: step 4/5.</text>
</comment>
<evidence type="ECO:0000256" key="4">
    <source>
        <dbReference type="ARBA" id="ARBA00022741"/>
    </source>
</evidence>
<evidence type="ECO:0000256" key="3">
    <source>
        <dbReference type="ARBA" id="ARBA00022695"/>
    </source>
</evidence>
<dbReference type="InterPro" id="IPR014729">
    <property type="entry name" value="Rossmann-like_a/b/a_fold"/>
</dbReference>
<dbReference type="Proteomes" id="UP000062160">
    <property type="component" value="Unassembled WGS sequence"/>
</dbReference>
<dbReference type="InterPro" id="IPR001980">
    <property type="entry name" value="PPAT"/>
</dbReference>
<keyword evidence="4 9" id="KW-0547">Nucleotide-binding</keyword>
<dbReference type="GO" id="GO:0005524">
    <property type="term" value="F:ATP binding"/>
    <property type="evidence" value="ECO:0007669"/>
    <property type="project" value="UniProtKB-KW"/>
</dbReference>
<dbReference type="EMBL" id="DF977003">
    <property type="protein sequence ID" value="GAQ26081.1"/>
    <property type="molecule type" value="Genomic_DNA"/>
</dbReference>
<dbReference type="NCBIfam" id="TIGR00125">
    <property type="entry name" value="cyt_tran_rel"/>
    <property type="match status" value="1"/>
</dbReference>
<keyword evidence="2 9" id="KW-0808">Transferase</keyword>
<dbReference type="UniPathway" id="UPA00241">
    <property type="reaction ID" value="UER00355"/>
</dbReference>
<protein>
    <recommendedName>
        <fullName evidence="9">Phosphopantetheine adenylyltransferase</fullName>
        <ecNumber evidence="9">2.7.7.3</ecNumber>
    </recommendedName>
    <alternativeName>
        <fullName evidence="9">Dephospho-CoA pyrophosphorylase</fullName>
    </alternativeName>
    <alternativeName>
        <fullName evidence="9">Pantetheine-phosphate adenylyltransferase</fullName>
        <shortName evidence="9">PPAT</shortName>
    </alternativeName>
</protein>
<dbReference type="GO" id="GO:0015937">
    <property type="term" value="P:coenzyme A biosynthetic process"/>
    <property type="evidence" value="ECO:0007669"/>
    <property type="project" value="UniProtKB-UniRule"/>
</dbReference>
<keyword evidence="7 9" id="KW-0173">Coenzyme A biosynthesis</keyword>
<dbReference type="PRINTS" id="PR01020">
    <property type="entry name" value="LPSBIOSNTHSS"/>
</dbReference>
<evidence type="ECO:0000313" key="11">
    <source>
        <dbReference type="EMBL" id="GAQ26081.1"/>
    </source>
</evidence>
<evidence type="ECO:0000259" key="10">
    <source>
        <dbReference type="Pfam" id="PF01467"/>
    </source>
</evidence>
<keyword evidence="6 9" id="KW-0460">Magnesium</keyword>
<gene>
    <name evidence="9" type="primary">coaD</name>
    <name evidence="11" type="ORF">TSYNT_9337</name>
</gene>
<dbReference type="OrthoDB" id="9806661at2"/>
<dbReference type="GO" id="GO:0004595">
    <property type="term" value="F:pantetheine-phosphate adenylyltransferase activity"/>
    <property type="evidence" value="ECO:0007669"/>
    <property type="project" value="UniProtKB-UniRule"/>
</dbReference>
<feature type="binding site" evidence="9">
    <location>
        <position position="9"/>
    </location>
    <ligand>
        <name>substrate</name>
    </ligand>
</feature>
<dbReference type="Gene3D" id="3.40.50.620">
    <property type="entry name" value="HUPs"/>
    <property type="match status" value="1"/>
</dbReference>
<evidence type="ECO:0000256" key="5">
    <source>
        <dbReference type="ARBA" id="ARBA00022840"/>
    </source>
</evidence>
<keyword evidence="3 9" id="KW-0548">Nucleotidyltransferase</keyword>
<dbReference type="AlphaFoldDB" id="A0A0U9HQB0"/>
<evidence type="ECO:0000256" key="1">
    <source>
        <dbReference type="ARBA" id="ARBA00022490"/>
    </source>
</evidence>
<comment type="catalytic activity">
    <reaction evidence="8 9">
        <text>(R)-4'-phosphopantetheine + ATP + H(+) = 3'-dephospho-CoA + diphosphate</text>
        <dbReference type="Rhea" id="RHEA:19801"/>
        <dbReference type="ChEBI" id="CHEBI:15378"/>
        <dbReference type="ChEBI" id="CHEBI:30616"/>
        <dbReference type="ChEBI" id="CHEBI:33019"/>
        <dbReference type="ChEBI" id="CHEBI:57328"/>
        <dbReference type="ChEBI" id="CHEBI:61723"/>
        <dbReference type="EC" id="2.7.7.3"/>
    </reaction>
</comment>
<feature type="binding site" evidence="9">
    <location>
        <position position="73"/>
    </location>
    <ligand>
        <name>substrate</name>
    </ligand>
</feature>
<dbReference type="PANTHER" id="PTHR21342:SF1">
    <property type="entry name" value="PHOSPHOPANTETHEINE ADENYLYLTRANSFERASE"/>
    <property type="match status" value="1"/>
</dbReference>
<dbReference type="STRING" id="224999.GCA_001485475_02120"/>
<comment type="subcellular location">
    <subcellularLocation>
        <location evidence="9">Cytoplasm</location>
    </subcellularLocation>
</comment>
<comment type="similarity">
    <text evidence="9">Belongs to the bacterial CoaD family.</text>
</comment>
<feature type="binding site" evidence="9">
    <location>
        <position position="17"/>
    </location>
    <ligand>
        <name>ATP</name>
        <dbReference type="ChEBI" id="CHEBI:30616"/>
    </ligand>
</feature>
<feature type="site" description="Transition state stabilizer" evidence="9">
    <location>
        <position position="17"/>
    </location>
</feature>
<feature type="binding site" evidence="9">
    <location>
        <position position="98"/>
    </location>
    <ligand>
        <name>ATP</name>
        <dbReference type="ChEBI" id="CHEBI:30616"/>
    </ligand>
</feature>
<accession>A0A0U9HQB0</accession>
<reference evidence="11" key="1">
    <citation type="journal article" date="2016" name="Genome Announc.">
        <title>Draft Genome Sequence of the Syntrophic Lactate-Degrading Bacterium Tepidanaerobacter syntrophicus JLT.</title>
        <authorList>
            <person name="Matsuura N."/>
            <person name="Ohashi A."/>
            <person name="Tourlousse D.M."/>
            <person name="Sekiguchi Y."/>
        </authorList>
    </citation>
    <scope>NUCLEOTIDE SEQUENCE [LARGE SCALE GENOMIC DNA]</scope>
    <source>
        <strain evidence="11">JL</strain>
    </source>
</reference>
<dbReference type="CDD" id="cd02163">
    <property type="entry name" value="PPAT"/>
    <property type="match status" value="1"/>
</dbReference>
<evidence type="ECO:0000256" key="9">
    <source>
        <dbReference type="HAMAP-Rule" id="MF_00151"/>
    </source>
</evidence>
<proteinExistence type="inferred from homology"/>
<keyword evidence="5 9" id="KW-0067">ATP-binding</keyword>
<dbReference type="SUPFAM" id="SSF52374">
    <property type="entry name" value="Nucleotidylyl transferase"/>
    <property type="match status" value="1"/>
</dbReference>
<comment type="cofactor">
    <cofactor evidence="9">
        <name>Mg(2+)</name>
        <dbReference type="ChEBI" id="CHEBI:18420"/>
    </cofactor>
</comment>
<comment type="function">
    <text evidence="9">Reversibly transfers an adenylyl group from ATP to 4'-phosphopantetheine, yielding dephospho-CoA (dPCoA) and pyrophosphate.</text>
</comment>
<keyword evidence="12" id="KW-1185">Reference proteome</keyword>
<feature type="binding site" evidence="9">
    <location>
        <position position="41"/>
    </location>
    <ligand>
        <name>substrate</name>
    </ligand>
</feature>
<name>A0A0U9HQB0_9FIRM</name>
<dbReference type="Pfam" id="PF01467">
    <property type="entry name" value="CTP_transf_like"/>
    <property type="match status" value="1"/>
</dbReference>
<organism evidence="11">
    <name type="scientific">Tepidanaerobacter syntrophicus</name>
    <dbReference type="NCBI Taxonomy" id="224999"/>
    <lineage>
        <taxon>Bacteria</taxon>
        <taxon>Bacillati</taxon>
        <taxon>Bacillota</taxon>
        <taxon>Clostridia</taxon>
        <taxon>Thermosediminibacterales</taxon>
        <taxon>Tepidanaerobacteraceae</taxon>
        <taxon>Tepidanaerobacter</taxon>
    </lineage>
</organism>
<dbReference type="FunFam" id="3.40.50.620:FF:000012">
    <property type="entry name" value="Phosphopantetheine adenylyltransferase"/>
    <property type="match status" value="1"/>
</dbReference>
<feature type="binding site" evidence="9">
    <location>
        <position position="87"/>
    </location>
    <ligand>
        <name>substrate</name>
    </ligand>
</feature>
<evidence type="ECO:0000256" key="2">
    <source>
        <dbReference type="ARBA" id="ARBA00022679"/>
    </source>
</evidence>
<keyword evidence="1 9" id="KW-0963">Cytoplasm</keyword>
<evidence type="ECO:0000256" key="8">
    <source>
        <dbReference type="ARBA" id="ARBA00029346"/>
    </source>
</evidence>
<dbReference type="GO" id="GO:0005737">
    <property type="term" value="C:cytoplasm"/>
    <property type="evidence" value="ECO:0007669"/>
    <property type="project" value="UniProtKB-SubCell"/>
</dbReference>